<name>A0ABD4Z9K8_9CREN</name>
<gene>
    <name evidence="2" type="ORF">QPL79_06325</name>
</gene>
<keyword evidence="1" id="KW-0812">Transmembrane</keyword>
<dbReference type="RefSeq" id="WP_285273959.1">
    <property type="nucleotide sequence ID" value="NZ_JASNVW010000003.1"/>
</dbReference>
<feature type="transmembrane region" description="Helical" evidence="1">
    <location>
        <begin position="730"/>
        <end position="750"/>
    </location>
</feature>
<dbReference type="EMBL" id="JASNVW010000003">
    <property type="protein sequence ID" value="MDK6028975.1"/>
    <property type="molecule type" value="Genomic_DNA"/>
</dbReference>
<accession>A0ABD4Z9K8</accession>
<keyword evidence="3" id="KW-1185">Reference proteome</keyword>
<dbReference type="AlphaFoldDB" id="A0ABD4Z9K8"/>
<keyword evidence="1" id="KW-1133">Transmembrane helix</keyword>
<evidence type="ECO:0000256" key="1">
    <source>
        <dbReference type="SAM" id="Phobius"/>
    </source>
</evidence>
<organism evidence="2 3">
    <name type="scientific">Ignisphaera cupida</name>
    <dbReference type="NCBI Taxonomy" id="3050454"/>
    <lineage>
        <taxon>Archaea</taxon>
        <taxon>Thermoproteota</taxon>
        <taxon>Thermoprotei</taxon>
        <taxon>Desulfurococcales</taxon>
        <taxon>Desulfurococcaceae</taxon>
        <taxon>Ignisphaera</taxon>
    </lineage>
</organism>
<comment type="caution">
    <text evidence="2">The sequence shown here is derived from an EMBL/GenBank/DDBJ whole genome shotgun (WGS) entry which is preliminary data.</text>
</comment>
<sequence length="756" mass="84691">MKSTRAIAITAIMLLTLCFSSIFVDVHADDSIPVAVFSGFEKPHLKVILRDLVTSIQSGVEVSAYINGGIPSGFVLKSSKDFIILNMSILLNKRSLESINPRYFEIEVGGFYTKAFFNFNNFSITLYSVPLYSTKSFYVSICLKATTSINVTIAVNLGKKYSTETLLGSGAILDVNGTSFAVYTPLEKAITKFNESTMLLQITLHPDYCTNVLLGFNKSIVDIAKNIAEQIDYTKNVFKDFIHRFPMIQTVNTQINNLYILSLYNTLNMVSKYGLEDNVIGLYPEELSSYIYLTRLSNITLSLKNETKVFEAGKGFSMELANYIYYYIDKYPHIISLANNLLNSLKTLVKTCNRSSELAKIYSAVNAIYVAALYIGNSDTVFKAKNAESYVLSKLNSLYQGNFYALSMEEKILNSNNILEAISIALYSVPNSENHINYAASFLRYIDVNSISIARRFISDALEALIRHGFSDLALKILLKYYNAVVYAGVPCIDFYRVVLRGFLGIQPIFNSIVISPNVPAIIANTSLKTFLCEANINVRYLNWGSKVMAIYIDTLYHMETAIPCSILQEHRLLTILLSKSIFIPIYVEFYLGGVPVKNTYIELYTSSGLTQIGYTNDSGVAIFTVPCNEKWISIKTNNITTNIDLSGWSCKTFKITINAPPQKDNEIAKTVNSLVKNVNELNDKVNKIGTNLTMLINNVVQRLNNVVENNNQVMDKINMLKQRQDTFNILLYTSILLAAFSLGSTLLLVSMAKRK</sequence>
<protein>
    <submittedName>
        <fullName evidence="2">Uncharacterized protein</fullName>
    </submittedName>
</protein>
<evidence type="ECO:0000313" key="2">
    <source>
        <dbReference type="EMBL" id="MDK6028975.1"/>
    </source>
</evidence>
<dbReference type="Proteomes" id="UP001529235">
    <property type="component" value="Unassembled WGS sequence"/>
</dbReference>
<keyword evidence="1" id="KW-0472">Membrane</keyword>
<proteinExistence type="predicted"/>
<reference evidence="2 3" key="1">
    <citation type="submission" date="2023-05" db="EMBL/GenBank/DDBJ databases">
        <title>A new hyperthermophilic archaea 'Ignisphaera cupida' sp. nov. and description of the family 'Ignisphaeraceae' fam. nov.</title>
        <authorList>
            <person name="Podosokorskaya O.A."/>
            <person name="Elcheninov A.G."/>
            <person name="Klukina A."/>
            <person name="Merkel A.Y."/>
        </authorList>
    </citation>
    <scope>NUCLEOTIDE SEQUENCE [LARGE SCALE GENOMIC DNA]</scope>
    <source>
        <strain evidence="2 3">4213-co</strain>
    </source>
</reference>
<evidence type="ECO:0000313" key="3">
    <source>
        <dbReference type="Proteomes" id="UP001529235"/>
    </source>
</evidence>